<feature type="transmembrane region" description="Helical" evidence="6">
    <location>
        <begin position="67"/>
        <end position="92"/>
    </location>
</feature>
<evidence type="ECO:0000256" key="6">
    <source>
        <dbReference type="SAM" id="Phobius"/>
    </source>
</evidence>
<evidence type="ECO:0000313" key="8">
    <source>
        <dbReference type="Proteomes" id="UP000247792"/>
    </source>
</evidence>
<dbReference type="InterPro" id="IPR001123">
    <property type="entry name" value="LeuE-type"/>
</dbReference>
<keyword evidence="2" id="KW-1003">Cell membrane</keyword>
<dbReference type="PANTHER" id="PTHR30086:SF20">
    <property type="entry name" value="ARGININE EXPORTER PROTEIN ARGO-RELATED"/>
    <property type="match status" value="1"/>
</dbReference>
<evidence type="ECO:0000256" key="3">
    <source>
        <dbReference type="ARBA" id="ARBA00022692"/>
    </source>
</evidence>
<evidence type="ECO:0000256" key="2">
    <source>
        <dbReference type="ARBA" id="ARBA00022475"/>
    </source>
</evidence>
<dbReference type="RefSeq" id="WP_110256170.1">
    <property type="nucleotide sequence ID" value="NZ_QJKB01000005.1"/>
</dbReference>
<feature type="transmembrane region" description="Helical" evidence="6">
    <location>
        <begin position="176"/>
        <end position="201"/>
    </location>
</feature>
<evidence type="ECO:0000313" key="7">
    <source>
        <dbReference type="EMBL" id="PXX42636.1"/>
    </source>
</evidence>
<feature type="transmembrane region" description="Helical" evidence="6">
    <location>
        <begin position="40"/>
        <end position="61"/>
    </location>
</feature>
<reference evidence="7 8" key="1">
    <citation type="submission" date="2018-05" db="EMBL/GenBank/DDBJ databases">
        <title>Genomic Encyclopedia of Type Strains, Phase IV (KMG-IV): sequencing the most valuable type-strain genomes for metagenomic binning, comparative biology and taxonomic classification.</title>
        <authorList>
            <person name="Goeker M."/>
        </authorList>
    </citation>
    <scope>NUCLEOTIDE SEQUENCE [LARGE SCALE GENOMIC DNA]</scope>
    <source>
        <strain evidence="7 8">DSM 19792</strain>
    </source>
</reference>
<feature type="transmembrane region" description="Helical" evidence="6">
    <location>
        <begin position="112"/>
        <end position="136"/>
    </location>
</feature>
<keyword evidence="8" id="KW-1185">Reference proteome</keyword>
<evidence type="ECO:0000256" key="5">
    <source>
        <dbReference type="ARBA" id="ARBA00023136"/>
    </source>
</evidence>
<gene>
    <name evidence="7" type="ORF">DFR42_105294</name>
</gene>
<feature type="transmembrane region" description="Helical" evidence="6">
    <location>
        <begin position="142"/>
        <end position="164"/>
    </location>
</feature>
<keyword evidence="3 6" id="KW-0812">Transmembrane</keyword>
<sequence length="210" mass="21642">MEASLFFKAMLIGLSIAAPVGPIGLLCIQRTLAHGMRTGFVSGMGAACADAVYGAIGAFGMVAVTDYFISLSTPLAIGGALFLGWMGVKLLLTKNEEGQAASVGTQKTGKAFISVFVLTLANPMTIISFIAVFASIAGPKVLGHAAAGLMVVGVFLGSAIWWLMLSAGVALLSRQVGAGVLGLINRLGGLLLLGFALWQILQILQNLQVF</sequence>
<protein>
    <submittedName>
        <fullName evidence="7">Threonine/homoserine/homoserine lactone efflux protein</fullName>
    </submittedName>
</protein>
<dbReference type="GO" id="GO:0015171">
    <property type="term" value="F:amino acid transmembrane transporter activity"/>
    <property type="evidence" value="ECO:0007669"/>
    <property type="project" value="TreeGrafter"/>
</dbReference>
<dbReference type="Proteomes" id="UP000247792">
    <property type="component" value="Unassembled WGS sequence"/>
</dbReference>
<evidence type="ECO:0000256" key="1">
    <source>
        <dbReference type="ARBA" id="ARBA00004651"/>
    </source>
</evidence>
<evidence type="ECO:0000256" key="4">
    <source>
        <dbReference type="ARBA" id="ARBA00022989"/>
    </source>
</evidence>
<dbReference type="OrthoDB" id="5638726at2"/>
<keyword evidence="5 6" id="KW-0472">Membrane</keyword>
<dbReference type="AlphaFoldDB" id="A0A318J880"/>
<dbReference type="EMBL" id="QJKB01000005">
    <property type="protein sequence ID" value="PXX42636.1"/>
    <property type="molecule type" value="Genomic_DNA"/>
</dbReference>
<dbReference type="Pfam" id="PF01810">
    <property type="entry name" value="LysE"/>
    <property type="match status" value="1"/>
</dbReference>
<dbReference type="PANTHER" id="PTHR30086">
    <property type="entry name" value="ARGININE EXPORTER PROTEIN ARGO"/>
    <property type="match status" value="1"/>
</dbReference>
<organism evidence="7 8">
    <name type="scientific">Undibacterium pigrum</name>
    <dbReference type="NCBI Taxonomy" id="401470"/>
    <lineage>
        <taxon>Bacteria</taxon>
        <taxon>Pseudomonadati</taxon>
        <taxon>Pseudomonadota</taxon>
        <taxon>Betaproteobacteria</taxon>
        <taxon>Burkholderiales</taxon>
        <taxon>Oxalobacteraceae</taxon>
        <taxon>Undibacterium</taxon>
    </lineage>
</organism>
<name>A0A318J880_9BURK</name>
<proteinExistence type="predicted"/>
<accession>A0A318J880</accession>
<comment type="subcellular location">
    <subcellularLocation>
        <location evidence="1">Cell membrane</location>
        <topology evidence="1">Multi-pass membrane protein</topology>
    </subcellularLocation>
</comment>
<dbReference type="GO" id="GO:0005886">
    <property type="term" value="C:plasma membrane"/>
    <property type="evidence" value="ECO:0007669"/>
    <property type="project" value="UniProtKB-SubCell"/>
</dbReference>
<keyword evidence="4 6" id="KW-1133">Transmembrane helix</keyword>
<comment type="caution">
    <text evidence="7">The sequence shown here is derived from an EMBL/GenBank/DDBJ whole genome shotgun (WGS) entry which is preliminary data.</text>
</comment>
<feature type="transmembrane region" description="Helical" evidence="6">
    <location>
        <begin position="6"/>
        <end position="28"/>
    </location>
</feature>